<evidence type="ECO:0008006" key="4">
    <source>
        <dbReference type="Google" id="ProtNLM"/>
    </source>
</evidence>
<dbReference type="Proteomes" id="UP000733744">
    <property type="component" value="Unassembled WGS sequence"/>
</dbReference>
<organism evidence="2 3">
    <name type="scientific">Candidatus Methylobacter oryzae</name>
    <dbReference type="NCBI Taxonomy" id="2497749"/>
    <lineage>
        <taxon>Bacteria</taxon>
        <taxon>Pseudomonadati</taxon>
        <taxon>Pseudomonadota</taxon>
        <taxon>Gammaproteobacteria</taxon>
        <taxon>Methylococcales</taxon>
        <taxon>Methylococcaceae</taxon>
        <taxon>Methylobacter</taxon>
    </lineage>
</organism>
<protein>
    <recommendedName>
        <fullName evidence="4">Transmembrane protein</fullName>
    </recommendedName>
</protein>
<comment type="caution">
    <text evidence="2">The sequence shown here is derived from an EMBL/GenBank/DDBJ whole genome shotgun (WGS) entry which is preliminary data.</text>
</comment>
<feature type="transmembrane region" description="Helical" evidence="1">
    <location>
        <begin position="42"/>
        <end position="65"/>
    </location>
</feature>
<keyword evidence="3" id="KW-1185">Reference proteome</keyword>
<gene>
    <name evidence="2" type="ORF">EKO24_017760</name>
</gene>
<reference evidence="2 3" key="1">
    <citation type="journal article" date="2019" name="Antonie Van Leeuwenhoek">
        <title>Description of 'Ca. Methylobacter oryzae' KRF1, a novel species from the environmentally important Methylobacter clade 2.</title>
        <authorList>
            <person name="Khatri K."/>
            <person name="Mohite J.A."/>
            <person name="Pandit P.S."/>
            <person name="Bahulikar R."/>
            <person name="Rahalkar M.C."/>
        </authorList>
    </citation>
    <scope>NUCLEOTIDE SEQUENCE [LARGE SCALE GENOMIC DNA]</scope>
    <source>
        <strain evidence="2 3">KRF1</strain>
    </source>
</reference>
<proteinExistence type="predicted"/>
<evidence type="ECO:0000256" key="1">
    <source>
        <dbReference type="SAM" id="Phobius"/>
    </source>
</evidence>
<dbReference type="EMBL" id="RYFG02000114">
    <property type="protein sequence ID" value="TRW91264.1"/>
    <property type="molecule type" value="Genomic_DNA"/>
</dbReference>
<evidence type="ECO:0000313" key="2">
    <source>
        <dbReference type="EMBL" id="TRW91264.1"/>
    </source>
</evidence>
<feature type="transmembrane region" description="Helical" evidence="1">
    <location>
        <begin position="134"/>
        <end position="156"/>
    </location>
</feature>
<keyword evidence="1" id="KW-0812">Transmembrane</keyword>
<sequence length="326" mass="34361">MNVPNLSESDAFTRRRASDELGRRRAVQGVQPETVLSSQASAVSWGAIFAGAVGAAALALILTMLGTGLGMSSVSPWTYSGVSATTLGVGAILWLTLTQLLASAMGGYIAGRLRTKWIATDADEVYFRDTAHGFLAWAISALLTAALLTSAIGSIVSSGFQAGGKAVADTADSAATAAGAEMAQYNNKEPLKYYIDSLFRTDINAVPTMAPSSIQEQTPAESAAEISRIFMNSLHNGPLPPQDVRYAGQIVAQRTGLAQQDAEKRVAETYIQIQGKMLGAEKTVKEAADSARKTSVYASLWYFIALLIGAFTASYAATFGGRLRDL</sequence>
<feature type="transmembrane region" description="Helical" evidence="1">
    <location>
        <begin position="77"/>
        <end position="97"/>
    </location>
</feature>
<accession>A0ABY3C802</accession>
<evidence type="ECO:0000313" key="3">
    <source>
        <dbReference type="Proteomes" id="UP000733744"/>
    </source>
</evidence>
<name>A0ABY3C802_9GAMM</name>
<keyword evidence="1" id="KW-1133">Transmembrane helix</keyword>
<feature type="transmembrane region" description="Helical" evidence="1">
    <location>
        <begin position="300"/>
        <end position="320"/>
    </location>
</feature>
<keyword evidence="1" id="KW-0472">Membrane</keyword>